<accession>A0A517L5L3</accession>
<dbReference type="EMBL" id="CP042189">
    <property type="protein sequence ID" value="QDS70888.1"/>
    <property type="molecule type" value="Genomic_DNA"/>
</dbReference>
<feature type="transmembrane region" description="Helical" evidence="2">
    <location>
        <begin position="23"/>
        <end position="45"/>
    </location>
</feature>
<gene>
    <name evidence="3" type="ORF">FKW77_006112</name>
</gene>
<dbReference type="Proteomes" id="UP000316270">
    <property type="component" value="Chromosome 5"/>
</dbReference>
<keyword evidence="2" id="KW-0812">Transmembrane</keyword>
<dbReference type="AlphaFoldDB" id="A0A517L5L3"/>
<evidence type="ECO:0000313" key="4">
    <source>
        <dbReference type="Proteomes" id="UP000316270"/>
    </source>
</evidence>
<feature type="region of interest" description="Disordered" evidence="1">
    <location>
        <begin position="148"/>
        <end position="168"/>
    </location>
</feature>
<organism evidence="3 4">
    <name type="scientific">Venturia effusa</name>
    <dbReference type="NCBI Taxonomy" id="50376"/>
    <lineage>
        <taxon>Eukaryota</taxon>
        <taxon>Fungi</taxon>
        <taxon>Dikarya</taxon>
        <taxon>Ascomycota</taxon>
        <taxon>Pezizomycotina</taxon>
        <taxon>Dothideomycetes</taxon>
        <taxon>Pleosporomycetidae</taxon>
        <taxon>Venturiales</taxon>
        <taxon>Venturiaceae</taxon>
        <taxon>Venturia</taxon>
    </lineage>
</organism>
<reference evidence="3 4" key="1">
    <citation type="submission" date="2019-07" db="EMBL/GenBank/DDBJ databases">
        <title>Finished genome of Venturia effusa.</title>
        <authorList>
            <person name="Young C.A."/>
            <person name="Cox M.P."/>
            <person name="Ganley A.R.D."/>
            <person name="David W.J."/>
        </authorList>
    </citation>
    <scope>NUCLEOTIDE SEQUENCE [LARGE SCALE GENOMIC DNA]</scope>
    <source>
        <strain evidence="4">albino</strain>
    </source>
</reference>
<evidence type="ECO:0000313" key="3">
    <source>
        <dbReference type="EMBL" id="QDS70888.1"/>
    </source>
</evidence>
<protein>
    <submittedName>
        <fullName evidence="3">Uncharacterized protein</fullName>
    </submittedName>
</protein>
<name>A0A517L5L3_9PEZI</name>
<evidence type="ECO:0000256" key="2">
    <source>
        <dbReference type="SAM" id="Phobius"/>
    </source>
</evidence>
<feature type="compositionally biased region" description="Basic and acidic residues" evidence="1">
    <location>
        <begin position="148"/>
        <end position="164"/>
    </location>
</feature>
<evidence type="ECO:0000256" key="1">
    <source>
        <dbReference type="SAM" id="MobiDB-lite"/>
    </source>
</evidence>
<keyword evidence="4" id="KW-1185">Reference proteome</keyword>
<sequence length="225" mass="25475">MDDIDDIIPPNIYSDPGAHDRAIAFQVLLAILLVSTSGVLLYSILIRRRNSRPSQVYGGHNVEAAYLRNNNLRPARSRAANTVRTAAGQITHAMRGRRTGNSMTRNNPEEIELPSRARVYNGPGLSDRGVGVTPRTSRIGLDAERKREDNIQHRRRDSKIERQKRQSTLMARDTAPLIEDLRDDYIPFERFVTFKEALAMDLDDREKEGEGGMDFGAEVERKDFV</sequence>
<keyword evidence="2" id="KW-0472">Membrane</keyword>
<feature type="region of interest" description="Disordered" evidence="1">
    <location>
        <begin position="205"/>
        <end position="225"/>
    </location>
</feature>
<keyword evidence="2" id="KW-1133">Transmembrane helix</keyword>
<proteinExistence type="predicted"/>